<dbReference type="EMBL" id="CP063845">
    <property type="protein sequence ID" value="UFP95514.1"/>
    <property type="molecule type" value="Genomic_DNA"/>
</dbReference>
<dbReference type="Proteomes" id="UP001054846">
    <property type="component" value="Chromosome"/>
</dbReference>
<keyword evidence="2" id="KW-0255">Endonuclease</keyword>
<dbReference type="InterPro" id="IPR003615">
    <property type="entry name" value="HNH_nuc"/>
</dbReference>
<protein>
    <submittedName>
        <fullName evidence="2">HNH endonuclease</fullName>
    </submittedName>
</protein>
<proteinExistence type="predicted"/>
<dbReference type="InterPro" id="IPR052892">
    <property type="entry name" value="NA-targeting_endonuclease"/>
</dbReference>
<dbReference type="RefSeq" id="WP_256997533.1">
    <property type="nucleotide sequence ID" value="NZ_CP063845.1"/>
</dbReference>
<sequence>MTRKSIDATLESKVRNWAKHRCSYCLLEQKYAGGFTLEIEHILPVQKGGLDVEENLALSCKWCNLSKGTKINGTHPATDQIVRLFNPRSDNWLDHFRWATDKVTLEGKTDIGQTTVSALNMNRPLALTVRRNWVIAGWHPPKSP</sequence>
<accession>A0ABY3PPE9</accession>
<dbReference type="Pfam" id="PF01844">
    <property type="entry name" value="HNH"/>
    <property type="match status" value="1"/>
</dbReference>
<organism evidence="2 3">
    <name type="scientific">Gloeobacter morelensis MG652769</name>
    <dbReference type="NCBI Taxonomy" id="2781736"/>
    <lineage>
        <taxon>Bacteria</taxon>
        <taxon>Bacillati</taxon>
        <taxon>Cyanobacteriota</taxon>
        <taxon>Cyanophyceae</taxon>
        <taxon>Gloeobacterales</taxon>
        <taxon>Gloeobacteraceae</taxon>
        <taxon>Gloeobacter</taxon>
        <taxon>Gloeobacter morelensis</taxon>
    </lineage>
</organism>
<gene>
    <name evidence="2" type="ORF">ISF26_04500</name>
</gene>
<dbReference type="GO" id="GO:0004519">
    <property type="term" value="F:endonuclease activity"/>
    <property type="evidence" value="ECO:0007669"/>
    <property type="project" value="UniProtKB-KW"/>
</dbReference>
<evidence type="ECO:0000313" key="3">
    <source>
        <dbReference type="Proteomes" id="UP001054846"/>
    </source>
</evidence>
<dbReference type="PANTHER" id="PTHR33877:SF1">
    <property type="entry name" value="TYPE IV METHYL-DIRECTED RESTRICTION ENZYME ECOKMCRA"/>
    <property type="match status" value="1"/>
</dbReference>
<dbReference type="PANTHER" id="PTHR33877">
    <property type="entry name" value="SLL1193 PROTEIN"/>
    <property type="match status" value="1"/>
</dbReference>
<name>A0ABY3PPE9_9CYAN</name>
<evidence type="ECO:0000259" key="1">
    <source>
        <dbReference type="Pfam" id="PF01844"/>
    </source>
</evidence>
<dbReference type="CDD" id="cd00085">
    <property type="entry name" value="HNHc"/>
    <property type="match status" value="1"/>
</dbReference>
<dbReference type="InterPro" id="IPR002711">
    <property type="entry name" value="HNH"/>
</dbReference>
<keyword evidence="2" id="KW-0378">Hydrolase</keyword>
<evidence type="ECO:0000313" key="2">
    <source>
        <dbReference type="EMBL" id="UFP95514.1"/>
    </source>
</evidence>
<keyword evidence="3" id="KW-1185">Reference proteome</keyword>
<feature type="domain" description="HNH" evidence="1">
    <location>
        <begin position="22"/>
        <end position="69"/>
    </location>
</feature>
<reference evidence="2 3" key="1">
    <citation type="journal article" date="2021" name="Genome Biol. Evol.">
        <title>Complete Genome Sequencing of a Novel Gloeobacter Species from a Waterfall Cave in Mexico.</title>
        <authorList>
            <person name="Saw J.H."/>
            <person name="Cardona T."/>
            <person name="Montejano G."/>
        </authorList>
    </citation>
    <scope>NUCLEOTIDE SEQUENCE [LARGE SCALE GENOMIC DNA]</scope>
    <source>
        <strain evidence="2">MG652769</strain>
    </source>
</reference>
<keyword evidence="2" id="KW-0540">Nuclease</keyword>
<dbReference type="Gene3D" id="1.10.30.50">
    <property type="match status" value="1"/>
</dbReference>